<organism evidence="10 11">
    <name type="scientific">Candidatus Nitrosocaldus cavascurensis</name>
    <dbReference type="NCBI Taxonomy" id="2058097"/>
    <lineage>
        <taxon>Archaea</taxon>
        <taxon>Nitrososphaerota</taxon>
        <taxon>Nitrososphaeria</taxon>
        <taxon>Candidatus Nitrosocaldales</taxon>
        <taxon>Candidatus Nitrosocaldaceae</taxon>
        <taxon>Candidatus Nitrosocaldus</taxon>
    </lineage>
</organism>
<dbReference type="GeneID" id="41595695"/>
<feature type="active site" evidence="6">
    <location>
        <position position="22"/>
    </location>
</feature>
<evidence type="ECO:0000313" key="11">
    <source>
        <dbReference type="Proteomes" id="UP000236248"/>
    </source>
</evidence>
<evidence type="ECO:0000256" key="7">
    <source>
        <dbReference type="RuleBase" id="RU000553"/>
    </source>
</evidence>
<dbReference type="InterPro" id="IPR001792">
    <property type="entry name" value="Acylphosphatase-like_dom"/>
</dbReference>
<dbReference type="PANTHER" id="PTHR47268">
    <property type="entry name" value="ACYLPHOSPHATASE"/>
    <property type="match status" value="1"/>
</dbReference>
<dbReference type="InterPro" id="IPR020456">
    <property type="entry name" value="Acylphosphatase"/>
</dbReference>
<dbReference type="PANTHER" id="PTHR47268:SF4">
    <property type="entry name" value="ACYLPHOSPHATASE"/>
    <property type="match status" value="1"/>
</dbReference>
<comment type="catalytic activity">
    <reaction evidence="5 6 7">
        <text>an acyl phosphate + H2O = a carboxylate + phosphate + H(+)</text>
        <dbReference type="Rhea" id="RHEA:14965"/>
        <dbReference type="ChEBI" id="CHEBI:15377"/>
        <dbReference type="ChEBI" id="CHEBI:15378"/>
        <dbReference type="ChEBI" id="CHEBI:29067"/>
        <dbReference type="ChEBI" id="CHEBI:43474"/>
        <dbReference type="ChEBI" id="CHEBI:59918"/>
        <dbReference type="EC" id="3.6.1.7"/>
    </reaction>
</comment>
<dbReference type="SUPFAM" id="SSF54975">
    <property type="entry name" value="Acylphosphatase/BLUF domain-like"/>
    <property type="match status" value="1"/>
</dbReference>
<dbReference type="InterPro" id="IPR017968">
    <property type="entry name" value="Acylphosphatase_CS"/>
</dbReference>
<dbReference type="NCBIfam" id="NF011016">
    <property type="entry name" value="PRK14444.1"/>
    <property type="match status" value="1"/>
</dbReference>
<feature type="active site" evidence="6">
    <location>
        <position position="40"/>
    </location>
</feature>
<dbReference type="AlphaFoldDB" id="A0A2K5ATE2"/>
<protein>
    <recommendedName>
        <fullName evidence="3 6">Acylphosphatase</fullName>
        <ecNumber evidence="2 6">3.6.1.7</ecNumber>
    </recommendedName>
</protein>
<dbReference type="PROSITE" id="PS00151">
    <property type="entry name" value="ACYLPHOSPHATASE_2"/>
    <property type="match status" value="1"/>
</dbReference>
<accession>A0A2K5ATE2</accession>
<evidence type="ECO:0000256" key="4">
    <source>
        <dbReference type="ARBA" id="ARBA00022801"/>
    </source>
</evidence>
<evidence type="ECO:0000256" key="5">
    <source>
        <dbReference type="ARBA" id="ARBA00047645"/>
    </source>
</evidence>
<dbReference type="EMBL" id="LT981265">
    <property type="protein sequence ID" value="SPC34874.1"/>
    <property type="molecule type" value="Genomic_DNA"/>
</dbReference>
<dbReference type="PRINTS" id="PR00112">
    <property type="entry name" value="ACYLPHPHTASE"/>
</dbReference>
<dbReference type="EC" id="3.6.1.7" evidence="2 6"/>
<keyword evidence="4 6" id="KW-0378">Hydrolase</keyword>
<dbReference type="PROSITE" id="PS00150">
    <property type="entry name" value="ACYLPHOSPHATASE_1"/>
    <property type="match status" value="1"/>
</dbReference>
<reference evidence="11" key="1">
    <citation type="submission" date="2018-01" db="EMBL/GenBank/DDBJ databases">
        <authorList>
            <person name="Kerou L M."/>
        </authorList>
    </citation>
    <scope>NUCLEOTIDE SEQUENCE [LARGE SCALE GENOMIC DNA]</scope>
    <source>
        <strain evidence="11">SCU2</strain>
    </source>
</reference>
<evidence type="ECO:0000256" key="8">
    <source>
        <dbReference type="RuleBase" id="RU004168"/>
    </source>
</evidence>
<evidence type="ECO:0000259" key="9">
    <source>
        <dbReference type="PROSITE" id="PS51160"/>
    </source>
</evidence>
<dbReference type="Pfam" id="PF00708">
    <property type="entry name" value="Acylphosphatase"/>
    <property type="match status" value="1"/>
</dbReference>
<dbReference type="Gene3D" id="3.30.70.100">
    <property type="match status" value="1"/>
</dbReference>
<dbReference type="InterPro" id="IPR036046">
    <property type="entry name" value="Acylphosphatase-like_dom_sf"/>
</dbReference>
<dbReference type="GO" id="GO:0003998">
    <property type="term" value="F:acylphosphatase activity"/>
    <property type="evidence" value="ECO:0007669"/>
    <property type="project" value="UniProtKB-EC"/>
</dbReference>
<dbReference type="Proteomes" id="UP000236248">
    <property type="component" value="Chromosome NCAV"/>
</dbReference>
<feature type="domain" description="Acylphosphatase-like" evidence="9">
    <location>
        <begin position="7"/>
        <end position="94"/>
    </location>
</feature>
<evidence type="ECO:0000256" key="1">
    <source>
        <dbReference type="ARBA" id="ARBA00005614"/>
    </source>
</evidence>
<dbReference type="RefSeq" id="WP_197706623.1">
    <property type="nucleotide sequence ID" value="NZ_LT981265.1"/>
</dbReference>
<sequence length="94" mass="11017">MSLKKIRAHVYVKGKVQGVYFRQNMRNVARKYNVHGWVRNLKDGRVEAVLEGDEDAVHQVIEWCHIGPSGARVDDVDVMYEEYRGEFNSFEILY</sequence>
<evidence type="ECO:0000256" key="6">
    <source>
        <dbReference type="PROSITE-ProRule" id="PRU00520"/>
    </source>
</evidence>
<evidence type="ECO:0000256" key="2">
    <source>
        <dbReference type="ARBA" id="ARBA00012150"/>
    </source>
</evidence>
<dbReference type="NCBIfam" id="NF011011">
    <property type="entry name" value="PRK14438.1"/>
    <property type="match status" value="1"/>
</dbReference>
<gene>
    <name evidence="10" type="primary">acyP</name>
    <name evidence="10" type="ORF">NCAV_1711</name>
</gene>
<evidence type="ECO:0000313" key="10">
    <source>
        <dbReference type="EMBL" id="SPC34874.1"/>
    </source>
</evidence>
<name>A0A2K5ATE2_9ARCH</name>
<comment type="similarity">
    <text evidence="1 8">Belongs to the acylphosphatase family.</text>
</comment>
<dbReference type="FunFam" id="3.30.70.100:FF:000012">
    <property type="entry name" value="Acylphosphatase"/>
    <property type="match status" value="1"/>
</dbReference>
<dbReference type="KEGG" id="ncv:NCAV_1711"/>
<keyword evidence="11" id="KW-1185">Reference proteome</keyword>
<proteinExistence type="inferred from homology"/>
<dbReference type="PROSITE" id="PS51160">
    <property type="entry name" value="ACYLPHOSPHATASE_3"/>
    <property type="match status" value="1"/>
</dbReference>
<evidence type="ECO:0000256" key="3">
    <source>
        <dbReference type="ARBA" id="ARBA00015991"/>
    </source>
</evidence>